<sequence>MSAVTIRQMADRVEGLLSERLGARGRDFEAKLRHSGRKLPRRVRAAAKSLARAAEMARNPKLQAQLDEGDVARDYDICLRHFSAGGSGAWFRGVVGRVAASVGFSLLVVGLGFAGWLLWRGYI</sequence>
<proteinExistence type="predicted"/>
<dbReference type="Proteomes" id="UP000277498">
    <property type="component" value="Unassembled WGS sequence"/>
</dbReference>
<name>A0A3P5XRU2_9RHOB</name>
<accession>A0A3P5XRU2</accession>
<reference evidence="2 3" key="1">
    <citation type="submission" date="2018-11" db="EMBL/GenBank/DDBJ databases">
        <authorList>
            <person name="Criscuolo A."/>
        </authorList>
    </citation>
    <scope>NUCLEOTIDE SEQUENCE [LARGE SCALE GENOMIC DNA]</scope>
    <source>
        <strain evidence="2">ACIP111625</strain>
    </source>
</reference>
<protein>
    <submittedName>
        <fullName evidence="2">Uncharacterized protein</fullName>
    </submittedName>
</protein>
<evidence type="ECO:0000313" key="2">
    <source>
        <dbReference type="EMBL" id="VDC33085.1"/>
    </source>
</evidence>
<feature type="transmembrane region" description="Helical" evidence="1">
    <location>
        <begin position="98"/>
        <end position="119"/>
    </location>
</feature>
<keyword evidence="1" id="KW-0472">Membrane</keyword>
<evidence type="ECO:0000256" key="1">
    <source>
        <dbReference type="SAM" id="Phobius"/>
    </source>
</evidence>
<organism evidence="2 3">
    <name type="scientific">Pseudogemmobacter humi</name>
    <dbReference type="NCBI Taxonomy" id="2483812"/>
    <lineage>
        <taxon>Bacteria</taxon>
        <taxon>Pseudomonadati</taxon>
        <taxon>Pseudomonadota</taxon>
        <taxon>Alphaproteobacteria</taxon>
        <taxon>Rhodobacterales</taxon>
        <taxon>Paracoccaceae</taxon>
        <taxon>Pseudogemmobacter</taxon>
    </lineage>
</organism>
<dbReference type="AlphaFoldDB" id="A0A3P5XRU2"/>
<keyword evidence="1" id="KW-0812">Transmembrane</keyword>
<gene>
    <name evidence="2" type="ORF">XINFAN_03630</name>
</gene>
<dbReference type="RefSeq" id="WP_199286464.1">
    <property type="nucleotide sequence ID" value="NZ_UXAW01000105.1"/>
</dbReference>
<dbReference type="EMBL" id="UXAW01000105">
    <property type="protein sequence ID" value="VDC33085.1"/>
    <property type="molecule type" value="Genomic_DNA"/>
</dbReference>
<evidence type="ECO:0000313" key="3">
    <source>
        <dbReference type="Proteomes" id="UP000277498"/>
    </source>
</evidence>
<keyword evidence="1" id="KW-1133">Transmembrane helix</keyword>
<keyword evidence="3" id="KW-1185">Reference proteome</keyword>